<organism evidence="2 3">
    <name type="scientific">Heterotrigona itama</name>
    <dbReference type="NCBI Taxonomy" id="395501"/>
    <lineage>
        <taxon>Eukaryota</taxon>
        <taxon>Metazoa</taxon>
        <taxon>Ecdysozoa</taxon>
        <taxon>Arthropoda</taxon>
        <taxon>Hexapoda</taxon>
        <taxon>Insecta</taxon>
        <taxon>Pterygota</taxon>
        <taxon>Neoptera</taxon>
        <taxon>Endopterygota</taxon>
        <taxon>Hymenoptera</taxon>
        <taxon>Apocrita</taxon>
        <taxon>Aculeata</taxon>
        <taxon>Apoidea</taxon>
        <taxon>Anthophila</taxon>
        <taxon>Apidae</taxon>
        <taxon>Heterotrigona</taxon>
    </lineage>
</organism>
<feature type="non-terminal residue" evidence="2">
    <location>
        <position position="167"/>
    </location>
</feature>
<keyword evidence="1" id="KW-1133">Transmembrane helix</keyword>
<reference evidence="2" key="1">
    <citation type="submission" date="2020-07" db="EMBL/GenBank/DDBJ databases">
        <authorList>
            <person name="Nazaruddin N."/>
        </authorList>
    </citation>
    <scope>NUCLEOTIDE SEQUENCE</scope>
</reference>
<dbReference type="AlphaFoldDB" id="A0A6V7GZL9"/>
<evidence type="ECO:0000256" key="1">
    <source>
        <dbReference type="SAM" id="Phobius"/>
    </source>
</evidence>
<keyword evidence="1" id="KW-0472">Membrane</keyword>
<feature type="non-terminal residue" evidence="2">
    <location>
        <position position="1"/>
    </location>
</feature>
<feature type="transmembrane region" description="Helical" evidence="1">
    <location>
        <begin position="76"/>
        <end position="100"/>
    </location>
</feature>
<evidence type="ECO:0000313" key="2">
    <source>
        <dbReference type="EMBL" id="CAD1469274.1"/>
    </source>
</evidence>
<protein>
    <submittedName>
        <fullName evidence="2">Uncharacterized protein</fullName>
    </submittedName>
</protein>
<comment type="caution">
    <text evidence="2">The sequence shown here is derived from an EMBL/GenBank/DDBJ whole genome shotgun (WGS) entry which is preliminary data.</text>
</comment>
<dbReference type="Proteomes" id="UP000752696">
    <property type="component" value="Unassembled WGS sequence"/>
</dbReference>
<gene>
    <name evidence="2" type="ORF">MHI_LOCUS118475</name>
</gene>
<proteinExistence type="predicted"/>
<sequence>ARTCHPYRNPLFAKNETRIFARGGDLNNKRATNVGSLRKKAGNFQSVICVSRRGRVLRRTRVCVPEKVFVSRARVLGANVIIISGIMILFSYFISLVNIAKIDKLKFRYIYLLIYDMYFHEDKYHSLNLLLFCHLFIISISADSNSSNVSNRSPIFLHLVFSLFIPF</sequence>
<name>A0A6V7GZL9_9HYME</name>
<evidence type="ECO:0000313" key="3">
    <source>
        <dbReference type="Proteomes" id="UP000752696"/>
    </source>
</evidence>
<keyword evidence="1" id="KW-0812">Transmembrane</keyword>
<keyword evidence="3" id="KW-1185">Reference proteome</keyword>
<accession>A0A6V7GZL9</accession>
<dbReference type="EMBL" id="CAJDYZ010002107">
    <property type="protein sequence ID" value="CAD1469274.1"/>
    <property type="molecule type" value="Genomic_DNA"/>
</dbReference>